<accession>A0A927D0X7</accession>
<proteinExistence type="predicted"/>
<dbReference type="Proteomes" id="UP000602076">
    <property type="component" value="Unassembled WGS sequence"/>
</dbReference>
<sequence length="111" mass="12972">MPEQKCSVICPQELEQLKNEGLILSPMDQRYGLIGYTEEIANSYLLRIFAIKRDSIEEPFHTETEVASFIAKEKSLMSTIFHQVTNLSAFQYLLMVNQQQLLEHEKELRQH</sequence>
<reference evidence="1" key="1">
    <citation type="submission" date="2020-09" db="EMBL/GenBank/DDBJ databases">
        <title>Bacillus faecalis sp. nov., a moderately halophilic bacterium isolated from cow faeces.</title>
        <authorList>
            <person name="Jiang L."/>
            <person name="Lee J."/>
        </authorList>
    </citation>
    <scope>NUCLEOTIDE SEQUENCE</scope>
    <source>
        <strain evidence="1">AGMB 02131</strain>
    </source>
</reference>
<dbReference type="EMBL" id="JACXSI010000036">
    <property type="protein sequence ID" value="MBD3109525.1"/>
    <property type="molecule type" value="Genomic_DNA"/>
</dbReference>
<dbReference type="RefSeq" id="WP_190999063.1">
    <property type="nucleotide sequence ID" value="NZ_JACXSI010000036.1"/>
</dbReference>
<name>A0A927D0X7_9BACI</name>
<protein>
    <submittedName>
        <fullName evidence="1">Uncharacterized protein</fullName>
    </submittedName>
</protein>
<gene>
    <name evidence="1" type="ORF">IEO70_14345</name>
</gene>
<comment type="caution">
    <text evidence="1">The sequence shown here is derived from an EMBL/GenBank/DDBJ whole genome shotgun (WGS) entry which is preliminary data.</text>
</comment>
<organism evidence="1 2">
    <name type="scientific">Peribacillus faecalis</name>
    <dbReference type="NCBI Taxonomy" id="2772559"/>
    <lineage>
        <taxon>Bacteria</taxon>
        <taxon>Bacillati</taxon>
        <taxon>Bacillota</taxon>
        <taxon>Bacilli</taxon>
        <taxon>Bacillales</taxon>
        <taxon>Bacillaceae</taxon>
        <taxon>Peribacillus</taxon>
    </lineage>
</organism>
<evidence type="ECO:0000313" key="2">
    <source>
        <dbReference type="Proteomes" id="UP000602076"/>
    </source>
</evidence>
<keyword evidence="2" id="KW-1185">Reference proteome</keyword>
<evidence type="ECO:0000313" key="1">
    <source>
        <dbReference type="EMBL" id="MBD3109525.1"/>
    </source>
</evidence>
<dbReference type="AlphaFoldDB" id="A0A927D0X7"/>